<dbReference type="CDD" id="cd02440">
    <property type="entry name" value="AdoMet_MTases"/>
    <property type="match status" value="1"/>
</dbReference>
<dbReference type="EC" id="2.1.-.-" evidence="1"/>
<protein>
    <submittedName>
        <fullName evidence="1">Class I SAM-dependent methyltransferase</fullName>
        <ecNumber evidence="1">2.1.-.-</ecNumber>
    </submittedName>
</protein>
<dbReference type="GO" id="GO:0008168">
    <property type="term" value="F:methyltransferase activity"/>
    <property type="evidence" value="ECO:0007669"/>
    <property type="project" value="UniProtKB-KW"/>
</dbReference>
<dbReference type="RefSeq" id="WP_415861599.1">
    <property type="nucleotide sequence ID" value="NZ_CP134536.1"/>
</dbReference>
<reference evidence="1 2" key="1">
    <citation type="submission" date="2023-09" db="EMBL/GenBank/DDBJ databases">
        <title>Thalassobella suaedae gen. nov., sp. nov., a marine bacterium of the family Flavobacteriaceae isolated from a halophyte Suaeda japonica.</title>
        <authorList>
            <person name="Lee S.Y."/>
            <person name="Hwang C.Y."/>
        </authorList>
    </citation>
    <scope>NUCLEOTIDE SEQUENCE [LARGE SCALE GENOMIC DNA]</scope>
    <source>
        <strain evidence="1 2">HL-DH10</strain>
    </source>
</reference>
<keyword evidence="1" id="KW-0489">Methyltransferase</keyword>
<dbReference type="InterPro" id="IPR029044">
    <property type="entry name" value="Nucleotide-diphossugar_trans"/>
</dbReference>
<keyword evidence="1" id="KW-0808">Transferase</keyword>
<organism evidence="1 2">
    <name type="scientific">Thalassobellus suaedae</name>
    <dbReference type="NCBI Taxonomy" id="3074124"/>
    <lineage>
        <taxon>Bacteria</taxon>
        <taxon>Pseudomonadati</taxon>
        <taxon>Bacteroidota</taxon>
        <taxon>Flavobacteriia</taxon>
        <taxon>Flavobacteriales</taxon>
        <taxon>Flavobacteriaceae</taxon>
        <taxon>Thalassobellus</taxon>
    </lineage>
</organism>
<dbReference type="EMBL" id="CP134536">
    <property type="protein sequence ID" value="WNH11619.1"/>
    <property type="molecule type" value="Genomic_DNA"/>
</dbReference>
<dbReference type="SUPFAM" id="SSF53448">
    <property type="entry name" value="Nucleotide-diphospho-sugar transferases"/>
    <property type="match status" value="1"/>
</dbReference>
<proteinExistence type="predicted"/>
<gene>
    <name evidence="1" type="ORF">RHP49_12005</name>
</gene>
<dbReference type="Gene3D" id="3.40.50.150">
    <property type="entry name" value="Vaccinia Virus protein VP39"/>
    <property type="match status" value="1"/>
</dbReference>
<name>A0ABY9Y061_9FLAO</name>
<evidence type="ECO:0000313" key="2">
    <source>
        <dbReference type="Proteomes" id="UP001303407"/>
    </source>
</evidence>
<sequence length="498" mass="57398">MHKRIAFSCVLDYSPLMATQAYIWLVNLISIGVKPETIFIHIVGNVPQEFLEYLNTKQVNIIKKTSFDARNKYCNKLVQLKTFEQLDGYDYVFLMDCDTAVVSLDGLVFKKDVYAKVVDFPNPPLNILERIFSEHNYSVNQAVTTFPLKEEQLTDWNNCNGGLYIISKTFLKTLKPAWERYALWCIEHADLFGEKYDKHADQVGFTLAMASLGKKTTHLGVEWNYPIHVKTNLNVSPKIIHFHVAIDTQIKLKKIGLYNVDNVIDIVNKRISNSIRSSHLNSIFWDFRYAFFPELGSGIGSRGYTLLYKRKLLKSCFGNNSKVISVLDVGCGDLEIIHVFDFKEYLGLDLSLEAVKKGRIKKPNWNFELIGSSIFDFDKKDIVICLDVLIHQKKYKSYLDLVNSIVQHTNLRLIIAAYDNEPNFISDITFYHEPITETLTRVGDFERIYKVGEYNSTSVIIADKKECGLMRVKPAKFSQNEKDSLIYRILKKIKKVIK</sequence>
<keyword evidence="2" id="KW-1185">Reference proteome</keyword>
<accession>A0ABY9Y061</accession>
<evidence type="ECO:0000313" key="1">
    <source>
        <dbReference type="EMBL" id="WNH11619.1"/>
    </source>
</evidence>
<dbReference type="GO" id="GO:0032259">
    <property type="term" value="P:methylation"/>
    <property type="evidence" value="ECO:0007669"/>
    <property type="project" value="UniProtKB-KW"/>
</dbReference>
<dbReference type="SUPFAM" id="SSF53335">
    <property type="entry name" value="S-adenosyl-L-methionine-dependent methyltransferases"/>
    <property type="match status" value="1"/>
</dbReference>
<dbReference type="InterPro" id="IPR029063">
    <property type="entry name" value="SAM-dependent_MTases_sf"/>
</dbReference>
<dbReference type="Proteomes" id="UP001303407">
    <property type="component" value="Chromosome"/>
</dbReference>